<protein>
    <recommendedName>
        <fullName evidence="3">Transposase</fullName>
    </recommendedName>
</protein>
<name>A0A1V4DE18_9ENTE</name>
<comment type="caution">
    <text evidence="1">The sequence shown here is derived from an EMBL/GenBank/DDBJ whole genome shotgun (WGS) entry which is preliminary data.</text>
</comment>
<reference evidence="1 2" key="1">
    <citation type="submission" date="2017-02" db="EMBL/GenBank/DDBJ databases">
        <title>Vagococcus cremeus sp. nov., isolated from the small intestine of a marten, Martes flavigula.</title>
        <authorList>
            <person name="Tak E.J."/>
            <person name="Bae J.-W."/>
        </authorList>
    </citation>
    <scope>NUCLEOTIDE SEQUENCE [LARGE SCALE GENOMIC DNA]</scope>
    <source>
        <strain evidence="1 2">D7T301</strain>
    </source>
</reference>
<sequence length="61" mass="7197">MEKELFIKSVDSYKGVLSVTCLCHYFGVARSTDYCWTKKEDIEDIRIKMIQQLCKENKFIA</sequence>
<proteinExistence type="predicted"/>
<organism evidence="1 2">
    <name type="scientific">Vagococcus martis</name>
    <dbReference type="NCBI Taxonomy" id="1768210"/>
    <lineage>
        <taxon>Bacteria</taxon>
        <taxon>Bacillati</taxon>
        <taxon>Bacillota</taxon>
        <taxon>Bacilli</taxon>
        <taxon>Lactobacillales</taxon>
        <taxon>Enterococcaceae</taxon>
        <taxon>Vagococcus</taxon>
    </lineage>
</organism>
<evidence type="ECO:0000313" key="2">
    <source>
        <dbReference type="Proteomes" id="UP000189970"/>
    </source>
</evidence>
<dbReference type="AlphaFoldDB" id="A0A1V4DE18"/>
<evidence type="ECO:0008006" key="3">
    <source>
        <dbReference type="Google" id="ProtNLM"/>
    </source>
</evidence>
<dbReference type="EMBL" id="MVAB01000001">
    <property type="protein sequence ID" value="OPF86737.1"/>
    <property type="molecule type" value="Genomic_DNA"/>
</dbReference>
<dbReference type="Proteomes" id="UP000189970">
    <property type="component" value="Unassembled WGS sequence"/>
</dbReference>
<evidence type="ECO:0000313" key="1">
    <source>
        <dbReference type="EMBL" id="OPF86737.1"/>
    </source>
</evidence>
<keyword evidence="2" id="KW-1185">Reference proteome</keyword>
<accession>A0A1V4DE18</accession>
<gene>
    <name evidence="1" type="ORF">BW731_00265</name>
</gene>